<keyword evidence="3" id="KW-1185">Reference proteome</keyword>
<gene>
    <name evidence="2" type="ORF">BDZ94DRAFT_1274884</name>
</gene>
<accession>A0A9P5XTW6</accession>
<proteinExistence type="predicted"/>
<evidence type="ECO:0000313" key="3">
    <source>
        <dbReference type="Proteomes" id="UP000807353"/>
    </source>
</evidence>
<dbReference type="AlphaFoldDB" id="A0A9P5XTW6"/>
<evidence type="ECO:0000256" key="1">
    <source>
        <dbReference type="SAM" id="SignalP"/>
    </source>
</evidence>
<dbReference type="Proteomes" id="UP000807353">
    <property type="component" value="Unassembled WGS sequence"/>
</dbReference>
<evidence type="ECO:0000313" key="2">
    <source>
        <dbReference type="EMBL" id="KAF9456763.1"/>
    </source>
</evidence>
<organism evidence="2 3">
    <name type="scientific">Collybia nuda</name>
    <dbReference type="NCBI Taxonomy" id="64659"/>
    <lineage>
        <taxon>Eukaryota</taxon>
        <taxon>Fungi</taxon>
        <taxon>Dikarya</taxon>
        <taxon>Basidiomycota</taxon>
        <taxon>Agaricomycotina</taxon>
        <taxon>Agaricomycetes</taxon>
        <taxon>Agaricomycetidae</taxon>
        <taxon>Agaricales</taxon>
        <taxon>Tricholomatineae</taxon>
        <taxon>Clitocybaceae</taxon>
        <taxon>Collybia</taxon>
    </lineage>
</organism>
<feature type="chain" id="PRO_5040274556" evidence="1">
    <location>
        <begin position="22"/>
        <end position="195"/>
    </location>
</feature>
<feature type="signal peptide" evidence="1">
    <location>
        <begin position="1"/>
        <end position="21"/>
    </location>
</feature>
<sequence>MFSTLLTIALIVAPALQGVLADFAVNTPSINQCKDVKISWEATKGPYNLIVVPAENPCEDVLADLGDHDSTTFTWTPKLAPGTKVQLSVEDADGDEAWSGQITIGKGDTSCIQSDKSDPSPTTSAIGGTTMVVPPNAGNPTTIVELTTSSIPSAVGAAGNAGANPFASNSAVATRHATLPVMVLGAFAAILASSL</sequence>
<name>A0A9P5XTW6_9AGAR</name>
<dbReference type="OrthoDB" id="3259746at2759"/>
<comment type="caution">
    <text evidence="2">The sequence shown here is derived from an EMBL/GenBank/DDBJ whole genome shotgun (WGS) entry which is preliminary data.</text>
</comment>
<dbReference type="EMBL" id="MU150404">
    <property type="protein sequence ID" value="KAF9456763.1"/>
    <property type="molecule type" value="Genomic_DNA"/>
</dbReference>
<reference evidence="2" key="1">
    <citation type="submission" date="2020-11" db="EMBL/GenBank/DDBJ databases">
        <authorList>
            <consortium name="DOE Joint Genome Institute"/>
            <person name="Ahrendt S."/>
            <person name="Riley R."/>
            <person name="Andreopoulos W."/>
            <person name="Labutti K."/>
            <person name="Pangilinan J."/>
            <person name="Ruiz-Duenas F.J."/>
            <person name="Barrasa J.M."/>
            <person name="Sanchez-Garcia M."/>
            <person name="Camarero S."/>
            <person name="Miyauchi S."/>
            <person name="Serrano A."/>
            <person name="Linde D."/>
            <person name="Babiker R."/>
            <person name="Drula E."/>
            <person name="Ayuso-Fernandez I."/>
            <person name="Pacheco R."/>
            <person name="Padilla G."/>
            <person name="Ferreira P."/>
            <person name="Barriuso J."/>
            <person name="Kellner H."/>
            <person name="Castanera R."/>
            <person name="Alfaro M."/>
            <person name="Ramirez L."/>
            <person name="Pisabarro A.G."/>
            <person name="Kuo A."/>
            <person name="Tritt A."/>
            <person name="Lipzen A."/>
            <person name="He G."/>
            <person name="Yan M."/>
            <person name="Ng V."/>
            <person name="Cullen D."/>
            <person name="Martin F."/>
            <person name="Rosso M.-N."/>
            <person name="Henrissat B."/>
            <person name="Hibbett D."/>
            <person name="Martinez A.T."/>
            <person name="Grigoriev I.V."/>
        </authorList>
    </citation>
    <scope>NUCLEOTIDE SEQUENCE</scope>
    <source>
        <strain evidence="2">CBS 247.69</strain>
    </source>
</reference>
<protein>
    <submittedName>
        <fullName evidence="2">Uncharacterized protein</fullName>
    </submittedName>
</protein>
<keyword evidence="1" id="KW-0732">Signal</keyword>